<evidence type="ECO:0000313" key="14">
    <source>
        <dbReference type="Proteomes" id="UP000008674"/>
    </source>
</evidence>
<evidence type="ECO:0000259" key="12">
    <source>
        <dbReference type="PROSITE" id="PS50989"/>
    </source>
</evidence>
<dbReference type="PANTHER" id="PTHR42853">
    <property type="entry name" value="ACETYL-COENZYME A CARBOXYLASE CARBOXYL TRANSFERASE SUBUNIT ALPHA"/>
    <property type="match status" value="1"/>
</dbReference>
<dbReference type="Gene3D" id="3.90.226.10">
    <property type="entry name" value="2-enoyl-CoA Hydratase, Chain A, domain 1"/>
    <property type="match status" value="1"/>
</dbReference>
<keyword evidence="13" id="KW-0436">Ligase</keyword>
<evidence type="ECO:0000256" key="7">
    <source>
        <dbReference type="ARBA" id="ARBA00023098"/>
    </source>
</evidence>
<keyword evidence="11" id="KW-0175">Coiled coil</keyword>
<dbReference type="InterPro" id="IPR001095">
    <property type="entry name" value="Acetyl_CoA_COase_a_su"/>
</dbReference>
<proteinExistence type="inferred from homology"/>
<dbReference type="EC" id="2.1.3.15" evidence="10"/>
<dbReference type="Pfam" id="PF03255">
    <property type="entry name" value="ACCA"/>
    <property type="match status" value="1"/>
</dbReference>
<evidence type="ECO:0000256" key="4">
    <source>
        <dbReference type="ARBA" id="ARBA00022741"/>
    </source>
</evidence>
<dbReference type="SUPFAM" id="SSF52096">
    <property type="entry name" value="ClpP/crotonase"/>
    <property type="match status" value="1"/>
</dbReference>
<dbReference type="NCBIfam" id="TIGR00513">
    <property type="entry name" value="accA"/>
    <property type="match status" value="1"/>
</dbReference>
<dbReference type="GO" id="GO:0003989">
    <property type="term" value="F:acetyl-CoA carboxylase activity"/>
    <property type="evidence" value="ECO:0007669"/>
    <property type="project" value="InterPro"/>
</dbReference>
<dbReference type="STRING" id="309807.SRU_2348"/>
<name>Q2S032_SALRD</name>
<evidence type="ECO:0000256" key="2">
    <source>
        <dbReference type="ARBA" id="ARBA00022516"/>
    </source>
</evidence>
<gene>
    <name evidence="10 13" type="primary">accA</name>
    <name evidence="13" type="ordered locus">SRU_2348</name>
</gene>
<keyword evidence="5 10" id="KW-0276">Fatty acid metabolism</keyword>
<dbReference type="PATRIC" id="fig|309807.25.peg.2445"/>
<comment type="subcellular location">
    <subcellularLocation>
        <location evidence="10">Cytoplasm</location>
    </subcellularLocation>
</comment>
<evidence type="ECO:0000256" key="8">
    <source>
        <dbReference type="ARBA" id="ARBA00023160"/>
    </source>
</evidence>
<protein>
    <recommendedName>
        <fullName evidence="10">Acetyl-coenzyme A carboxylase carboxyl transferase subunit alpha</fullName>
        <shortName evidence="10">ACCase subunit alpha</shortName>
        <shortName evidence="10">Acetyl-CoA carboxylase carboxyltransferase subunit alpha</shortName>
        <ecNumber evidence="10">2.1.3.15</ecNumber>
    </recommendedName>
</protein>
<keyword evidence="4 10" id="KW-0547">Nucleotide-binding</keyword>
<comment type="similarity">
    <text evidence="10">Belongs to the AccA family.</text>
</comment>
<dbReference type="InterPro" id="IPR011763">
    <property type="entry name" value="COA_CT_C"/>
</dbReference>
<comment type="catalytic activity">
    <reaction evidence="9 10">
        <text>N(6)-carboxybiotinyl-L-lysyl-[protein] + acetyl-CoA = N(6)-biotinyl-L-lysyl-[protein] + malonyl-CoA</text>
        <dbReference type="Rhea" id="RHEA:54728"/>
        <dbReference type="Rhea" id="RHEA-COMP:10505"/>
        <dbReference type="Rhea" id="RHEA-COMP:10506"/>
        <dbReference type="ChEBI" id="CHEBI:57288"/>
        <dbReference type="ChEBI" id="CHEBI:57384"/>
        <dbReference type="ChEBI" id="CHEBI:83144"/>
        <dbReference type="ChEBI" id="CHEBI:83145"/>
        <dbReference type="EC" id="2.1.3.15"/>
    </reaction>
</comment>
<dbReference type="Proteomes" id="UP000008674">
    <property type="component" value="Chromosome"/>
</dbReference>
<dbReference type="HAMAP" id="MF_00823">
    <property type="entry name" value="AcetylCoA_CT_alpha"/>
    <property type="match status" value="1"/>
</dbReference>
<dbReference type="GO" id="GO:0005524">
    <property type="term" value="F:ATP binding"/>
    <property type="evidence" value="ECO:0007669"/>
    <property type="project" value="UniProtKB-KW"/>
</dbReference>
<dbReference type="OrthoDB" id="9808023at2"/>
<dbReference type="RefSeq" id="WP_011405067.1">
    <property type="nucleotide sequence ID" value="NC_007677.1"/>
</dbReference>
<dbReference type="HOGENOM" id="CLU_015486_0_2_10"/>
<dbReference type="eggNOG" id="COG0825">
    <property type="taxonomic scope" value="Bacteria"/>
</dbReference>
<keyword evidence="14" id="KW-1185">Reference proteome</keyword>
<dbReference type="GO" id="GO:0009317">
    <property type="term" value="C:acetyl-CoA carboxylase complex"/>
    <property type="evidence" value="ECO:0007669"/>
    <property type="project" value="InterPro"/>
</dbReference>
<dbReference type="KEGG" id="sru:SRU_2348"/>
<organism evidence="13 14">
    <name type="scientific">Salinibacter ruber (strain DSM 13855 / M31)</name>
    <dbReference type="NCBI Taxonomy" id="309807"/>
    <lineage>
        <taxon>Bacteria</taxon>
        <taxon>Pseudomonadati</taxon>
        <taxon>Rhodothermota</taxon>
        <taxon>Rhodothermia</taxon>
        <taxon>Rhodothermales</taxon>
        <taxon>Salinibacteraceae</taxon>
        <taxon>Salinibacter</taxon>
    </lineage>
</organism>
<evidence type="ECO:0000256" key="3">
    <source>
        <dbReference type="ARBA" id="ARBA00022679"/>
    </source>
</evidence>
<keyword evidence="3 10" id="KW-0808">Transferase</keyword>
<keyword evidence="2 10" id="KW-0444">Lipid biosynthesis</keyword>
<dbReference type="NCBIfam" id="NF004344">
    <property type="entry name" value="PRK05724.1"/>
    <property type="match status" value="1"/>
</dbReference>
<dbReference type="NCBIfam" id="NF041504">
    <property type="entry name" value="AccA_sub"/>
    <property type="match status" value="1"/>
</dbReference>
<comment type="function">
    <text evidence="10">Component of the acetyl coenzyme A carboxylase (ACC) complex. First, biotin carboxylase catalyzes the carboxylation of biotin on its carrier protein (BCCP) and then the CO(2) group is transferred by the carboxyltransferase to acetyl-CoA to form malonyl-CoA.</text>
</comment>
<dbReference type="GO" id="GO:0016743">
    <property type="term" value="F:carboxyl- or carbamoyltransferase activity"/>
    <property type="evidence" value="ECO:0007669"/>
    <property type="project" value="UniProtKB-UniRule"/>
</dbReference>
<evidence type="ECO:0000313" key="13">
    <source>
        <dbReference type="EMBL" id="ABC43565.1"/>
    </source>
</evidence>
<dbReference type="EnsemblBacteria" id="ABC43565">
    <property type="protein sequence ID" value="ABC43565"/>
    <property type="gene ID" value="SRU_2348"/>
</dbReference>
<keyword evidence="6 10" id="KW-0067">ATP-binding</keyword>
<evidence type="ECO:0000256" key="9">
    <source>
        <dbReference type="ARBA" id="ARBA00049152"/>
    </source>
</evidence>
<evidence type="ECO:0000256" key="1">
    <source>
        <dbReference type="ARBA" id="ARBA00004956"/>
    </source>
</evidence>
<dbReference type="PANTHER" id="PTHR42853:SF3">
    <property type="entry name" value="ACETYL-COENZYME A CARBOXYLASE CARBOXYL TRANSFERASE SUBUNIT ALPHA, CHLOROPLASTIC"/>
    <property type="match status" value="1"/>
</dbReference>
<evidence type="ECO:0000256" key="6">
    <source>
        <dbReference type="ARBA" id="ARBA00022840"/>
    </source>
</evidence>
<dbReference type="GO" id="GO:0006633">
    <property type="term" value="P:fatty acid biosynthetic process"/>
    <property type="evidence" value="ECO:0007669"/>
    <property type="project" value="UniProtKB-KW"/>
</dbReference>
<keyword evidence="8 10" id="KW-0275">Fatty acid biosynthesis</keyword>
<comment type="pathway">
    <text evidence="1 10">Lipid metabolism; malonyl-CoA biosynthesis; malonyl-CoA from acetyl-CoA: step 1/1.</text>
</comment>
<dbReference type="AlphaFoldDB" id="Q2S032"/>
<accession>Q2S032</accession>
<dbReference type="InterPro" id="IPR029045">
    <property type="entry name" value="ClpP/crotonase-like_dom_sf"/>
</dbReference>
<comment type="subunit">
    <text evidence="10">Acetyl-CoA carboxylase is a heterohexamer composed of biotin carboxyl carrier protein (AccB), biotin carboxylase (AccC) and two subunits each of ACCase subunit alpha (AccA) and ACCase subunit beta (AccD).</text>
</comment>
<feature type="coiled-coil region" evidence="11">
    <location>
        <begin position="14"/>
        <end position="52"/>
    </location>
</feature>
<feature type="domain" description="CoA carboxyltransferase C-terminal" evidence="12">
    <location>
        <begin position="41"/>
        <end position="302"/>
    </location>
</feature>
<dbReference type="UniPathway" id="UPA00655">
    <property type="reaction ID" value="UER00711"/>
</dbReference>
<dbReference type="GO" id="GO:2001295">
    <property type="term" value="P:malonyl-CoA biosynthetic process"/>
    <property type="evidence" value="ECO:0007669"/>
    <property type="project" value="UniProtKB-UniRule"/>
</dbReference>
<evidence type="ECO:0000256" key="5">
    <source>
        <dbReference type="ARBA" id="ARBA00022832"/>
    </source>
</evidence>
<keyword evidence="7 10" id="KW-0443">Lipid metabolism</keyword>
<reference evidence="13 14" key="1">
    <citation type="journal article" date="2005" name="Proc. Natl. Acad. Sci. U.S.A.">
        <title>The genome of Salinibacter ruber: convergence and gene exchange among hyperhalophilic bacteria and archaea.</title>
        <authorList>
            <person name="Mongodin E.F."/>
            <person name="Nelson K.E."/>
            <person name="Daugherty S."/>
            <person name="Deboy R.T."/>
            <person name="Wister J."/>
            <person name="Khouri H."/>
            <person name="Weidman J."/>
            <person name="Walsh D.A."/>
            <person name="Papke R.T."/>
            <person name="Sanchez Perez G."/>
            <person name="Sharma A.K."/>
            <person name="Nesbo C.L."/>
            <person name="MacLeod D."/>
            <person name="Bapteste E."/>
            <person name="Doolittle W.F."/>
            <person name="Charlebois R.L."/>
            <person name="Legault B."/>
            <person name="Rodriguez-Valera F."/>
        </authorList>
    </citation>
    <scope>NUCLEOTIDE SEQUENCE [LARGE SCALE GENOMIC DNA]</scope>
    <source>
        <strain evidence="14">DSM 13855 / CECT 5946 / M31</strain>
    </source>
</reference>
<dbReference type="EMBL" id="CP000159">
    <property type="protein sequence ID" value="ABC43565.1"/>
    <property type="molecule type" value="Genomic_DNA"/>
</dbReference>
<dbReference type="PROSITE" id="PS50989">
    <property type="entry name" value="COA_CT_CTER"/>
    <property type="match status" value="1"/>
</dbReference>
<sequence>MADDEHLLDFEKPLVELEDKLTEMRELNAETQDDLSNEIEALEERVEQLRTSIYRNLTRWQRVQIARHPERPYTLDHIEALTEDFTELRGDRKFGDDRSIVGGLAQFTGSRFGYRDRTVMIMGHQKGRDTKERKYRRFGMPNPEGYRKAERLMKMAAKFGKPVVVLLDTPGAYPGMGAEERGQAEAIAHNLFEMARLETPVVIVVIGEGASGGALGVGLGDRILMLENAWYSVIAPESCSQILWRSWDHKEDAAQALKLTATDLTEVGIVDEIVPEPVGGAHRDPQRTYQAVGAAVAEALDELEDLDPQALLDQRLEKFDALGAYESAEPMTASA</sequence>
<evidence type="ECO:0000256" key="10">
    <source>
        <dbReference type="HAMAP-Rule" id="MF_00823"/>
    </source>
</evidence>
<keyword evidence="10" id="KW-0963">Cytoplasm</keyword>
<dbReference type="PRINTS" id="PR01069">
    <property type="entry name" value="ACCCTRFRASEA"/>
</dbReference>
<evidence type="ECO:0000256" key="11">
    <source>
        <dbReference type="SAM" id="Coils"/>
    </source>
</evidence>